<dbReference type="Gene3D" id="1.10.260.40">
    <property type="entry name" value="lambda repressor-like DNA-binding domains"/>
    <property type="match status" value="1"/>
</dbReference>
<dbReference type="SUPFAM" id="SSF53822">
    <property type="entry name" value="Periplasmic binding protein-like I"/>
    <property type="match status" value="1"/>
</dbReference>
<dbReference type="InterPro" id="IPR010916">
    <property type="entry name" value="TonB_box_CS"/>
</dbReference>
<keyword evidence="2" id="KW-0238">DNA-binding</keyword>
<feature type="domain" description="HTH lacI-type" evidence="4">
    <location>
        <begin position="5"/>
        <end position="59"/>
    </location>
</feature>
<dbReference type="PANTHER" id="PTHR30146">
    <property type="entry name" value="LACI-RELATED TRANSCRIPTIONAL REPRESSOR"/>
    <property type="match status" value="1"/>
</dbReference>
<dbReference type="HOGENOM" id="CLU_037628_6_1_5"/>
<reference evidence="6" key="1">
    <citation type="journal article" date="2011" name="J. Bacteriol.">
        <title>Complete genome sequence of NBRC 3288, a unique cellulose-nonproducing strain of Gluconacetobacter xylinus isolated from vinegar.</title>
        <authorList>
            <person name="Ogino H."/>
            <person name="Azuma Y."/>
            <person name="Hosoyama A."/>
            <person name="Nakazawa H."/>
            <person name="Matsutani M."/>
            <person name="Hasegawa A."/>
            <person name="Otsuyama K."/>
            <person name="Matsushita K."/>
            <person name="Fujita N."/>
            <person name="Shirai M."/>
        </authorList>
    </citation>
    <scope>NUCLEOTIDE SEQUENCE [LARGE SCALE GENOMIC DNA]</scope>
    <source>
        <strain evidence="6">NBRC 3288 / BCRC 11682 / LMG 1693</strain>
    </source>
</reference>
<dbReference type="PATRIC" id="fig|634177.7.peg.215"/>
<dbReference type="PANTHER" id="PTHR30146:SF138">
    <property type="entry name" value="TRANSCRIPTIONAL REGULATORY PROTEIN"/>
    <property type="match status" value="1"/>
</dbReference>
<dbReference type="PROSITE" id="PS00430">
    <property type="entry name" value="TONB_DEPENDENT_REC_1"/>
    <property type="match status" value="1"/>
</dbReference>
<dbReference type="EMBL" id="AP012159">
    <property type="protein sequence ID" value="BAK82613.1"/>
    <property type="molecule type" value="Genomic_DNA"/>
</dbReference>
<name>G2I308_KOMMN</name>
<dbReference type="Gene3D" id="3.40.50.2300">
    <property type="match status" value="2"/>
</dbReference>
<dbReference type="InterPro" id="IPR000843">
    <property type="entry name" value="HTH_LacI"/>
</dbReference>
<dbReference type="SMART" id="SM00354">
    <property type="entry name" value="HTH_LACI"/>
    <property type="match status" value="1"/>
</dbReference>
<evidence type="ECO:0000256" key="1">
    <source>
        <dbReference type="ARBA" id="ARBA00023015"/>
    </source>
</evidence>
<protein>
    <submittedName>
        <fullName evidence="5">Transcriptional regulator LacI family</fullName>
    </submittedName>
</protein>
<evidence type="ECO:0000313" key="6">
    <source>
        <dbReference type="Proteomes" id="UP000009044"/>
    </source>
</evidence>
<dbReference type="RefSeq" id="WP_014104198.1">
    <property type="nucleotide sequence ID" value="NC_016027.1"/>
</dbReference>
<accession>G2I308</accession>
<keyword evidence="1" id="KW-0805">Transcription regulation</keyword>
<dbReference type="STRING" id="634177.GLX_02010"/>
<evidence type="ECO:0000256" key="3">
    <source>
        <dbReference type="ARBA" id="ARBA00023163"/>
    </source>
</evidence>
<dbReference type="KEGG" id="gxy:GLX_02010"/>
<organism evidence="5 6">
    <name type="scientific">Komagataeibacter medellinensis (strain NBRC 3288 / BCRC 11682 / LMG 1693 / Kondo 51)</name>
    <name type="common">Gluconacetobacter medellinensis</name>
    <dbReference type="NCBI Taxonomy" id="634177"/>
    <lineage>
        <taxon>Bacteria</taxon>
        <taxon>Pseudomonadati</taxon>
        <taxon>Pseudomonadota</taxon>
        <taxon>Alphaproteobacteria</taxon>
        <taxon>Acetobacterales</taxon>
        <taxon>Acetobacteraceae</taxon>
        <taxon>Komagataeibacter</taxon>
    </lineage>
</organism>
<dbReference type="eggNOG" id="COG1609">
    <property type="taxonomic scope" value="Bacteria"/>
</dbReference>
<dbReference type="Pfam" id="PF00356">
    <property type="entry name" value="LacI"/>
    <property type="match status" value="1"/>
</dbReference>
<dbReference type="AlphaFoldDB" id="G2I308"/>
<sequence length="358" mass="38494">MAKRVTLADLAEQTGLNISTVSRALSRPDRVSSETRRLVEKVASQLGYATNIAARNLSRGTSDTILVLASSFKGQAISPVFTQLLLGVCEEAKSQGLNVMLQQCLEQTISARDIIRYLQTGVADSALLVAAEQWLPPTDSETGEKILPIVSIFKDLTAAGLTSVMTQETDGYTAIVDHLLARGHRQFAFVSGPEDIMHEQIRYRAVKQRLSAQGLDNALIRLKGGPFDMPSGQKAGQAFVALENRPSAVICCSDALALGFMHAVMESGLRVPQDVAIAGFDGMDYTAFTTPSLTTVIQPAVELGRVAVQLLGDLHNGKITVPRLVALAPTFMARQSTCPPAKTDGKRLHSCFIAVCRD</sequence>
<dbReference type="SUPFAM" id="SSF47413">
    <property type="entry name" value="lambda repressor-like DNA-binding domains"/>
    <property type="match status" value="1"/>
</dbReference>
<keyword evidence="3" id="KW-0804">Transcription</keyword>
<dbReference type="InterPro" id="IPR010982">
    <property type="entry name" value="Lambda_DNA-bd_dom_sf"/>
</dbReference>
<dbReference type="CDD" id="cd01392">
    <property type="entry name" value="HTH_LacI"/>
    <property type="match status" value="1"/>
</dbReference>
<proteinExistence type="predicted"/>
<dbReference type="GO" id="GO:0003700">
    <property type="term" value="F:DNA-binding transcription factor activity"/>
    <property type="evidence" value="ECO:0007669"/>
    <property type="project" value="TreeGrafter"/>
</dbReference>
<dbReference type="Pfam" id="PF13377">
    <property type="entry name" value="Peripla_BP_3"/>
    <property type="match status" value="1"/>
</dbReference>
<dbReference type="InterPro" id="IPR046335">
    <property type="entry name" value="LacI/GalR-like_sensor"/>
</dbReference>
<evidence type="ECO:0000259" key="4">
    <source>
        <dbReference type="PROSITE" id="PS50932"/>
    </source>
</evidence>
<dbReference type="InterPro" id="IPR028082">
    <property type="entry name" value="Peripla_BP_I"/>
</dbReference>
<dbReference type="GO" id="GO:0000976">
    <property type="term" value="F:transcription cis-regulatory region binding"/>
    <property type="evidence" value="ECO:0007669"/>
    <property type="project" value="TreeGrafter"/>
</dbReference>
<gene>
    <name evidence="5" type="ordered locus">GLX_02010</name>
</gene>
<evidence type="ECO:0000313" key="5">
    <source>
        <dbReference type="EMBL" id="BAK82613.1"/>
    </source>
</evidence>
<dbReference type="PROSITE" id="PS50932">
    <property type="entry name" value="HTH_LACI_2"/>
    <property type="match status" value="1"/>
</dbReference>
<dbReference type="Proteomes" id="UP000009044">
    <property type="component" value="Chromosome"/>
</dbReference>
<evidence type="ECO:0000256" key="2">
    <source>
        <dbReference type="ARBA" id="ARBA00023125"/>
    </source>
</evidence>